<dbReference type="PANTHER" id="PTHR43537:SF24">
    <property type="entry name" value="GLUCONATE OPERON TRANSCRIPTIONAL REPRESSOR"/>
    <property type="match status" value="1"/>
</dbReference>
<dbReference type="PROSITE" id="PS50949">
    <property type="entry name" value="HTH_GNTR"/>
    <property type="match status" value="1"/>
</dbReference>
<feature type="domain" description="HTH gntR-type" evidence="4">
    <location>
        <begin position="5"/>
        <end position="72"/>
    </location>
</feature>
<evidence type="ECO:0000259" key="4">
    <source>
        <dbReference type="PROSITE" id="PS50949"/>
    </source>
</evidence>
<comment type="caution">
    <text evidence="5">The sequence shown here is derived from an EMBL/GenBank/DDBJ whole genome shotgun (WGS) entry which is preliminary data.</text>
</comment>
<dbReference type="PANTHER" id="PTHR43537">
    <property type="entry name" value="TRANSCRIPTIONAL REGULATOR, GNTR FAMILY"/>
    <property type="match status" value="1"/>
</dbReference>
<proteinExistence type="predicted"/>
<evidence type="ECO:0000256" key="3">
    <source>
        <dbReference type="ARBA" id="ARBA00023163"/>
    </source>
</evidence>
<dbReference type="InterPro" id="IPR000524">
    <property type="entry name" value="Tscrpt_reg_HTH_GntR"/>
</dbReference>
<dbReference type="EMBL" id="JBHSNF010000003">
    <property type="protein sequence ID" value="MFC5526775.1"/>
    <property type="molecule type" value="Genomic_DNA"/>
</dbReference>
<organism evidence="5 6">
    <name type="scientific">Rhodanobacter ginsengisoli</name>
    <dbReference type="NCBI Taxonomy" id="418646"/>
    <lineage>
        <taxon>Bacteria</taxon>
        <taxon>Pseudomonadati</taxon>
        <taxon>Pseudomonadota</taxon>
        <taxon>Gammaproteobacteria</taxon>
        <taxon>Lysobacterales</taxon>
        <taxon>Rhodanobacteraceae</taxon>
        <taxon>Rhodanobacter</taxon>
    </lineage>
</organism>
<dbReference type="InterPro" id="IPR036388">
    <property type="entry name" value="WH-like_DNA-bd_sf"/>
</dbReference>
<evidence type="ECO:0000256" key="1">
    <source>
        <dbReference type="ARBA" id="ARBA00023015"/>
    </source>
</evidence>
<protein>
    <submittedName>
        <fullName evidence="5">GntR family transcriptional regulator</fullName>
    </submittedName>
</protein>
<dbReference type="Gene3D" id="1.10.10.10">
    <property type="entry name" value="Winged helix-like DNA-binding domain superfamily/Winged helix DNA-binding domain"/>
    <property type="match status" value="1"/>
</dbReference>
<gene>
    <name evidence="5" type="ORF">ACFPPA_13620</name>
</gene>
<evidence type="ECO:0000313" key="5">
    <source>
        <dbReference type="EMBL" id="MFC5526775.1"/>
    </source>
</evidence>
<dbReference type="InterPro" id="IPR036390">
    <property type="entry name" value="WH_DNA-bd_sf"/>
</dbReference>
<accession>A0ABW0QQ10</accession>
<dbReference type="Proteomes" id="UP001596114">
    <property type="component" value="Unassembled WGS sequence"/>
</dbReference>
<keyword evidence="1" id="KW-0805">Transcription regulation</keyword>
<dbReference type="RefSeq" id="WP_377320809.1">
    <property type="nucleotide sequence ID" value="NZ_JBHSNF010000003.1"/>
</dbReference>
<keyword evidence="6" id="KW-1185">Reference proteome</keyword>
<dbReference type="Pfam" id="PF00392">
    <property type="entry name" value="GntR"/>
    <property type="match status" value="1"/>
</dbReference>
<evidence type="ECO:0000256" key="2">
    <source>
        <dbReference type="ARBA" id="ARBA00023125"/>
    </source>
</evidence>
<name>A0ABW0QQ10_9GAMM</name>
<evidence type="ECO:0000313" key="6">
    <source>
        <dbReference type="Proteomes" id="UP001596114"/>
    </source>
</evidence>
<keyword evidence="2" id="KW-0238">DNA-binding</keyword>
<sequence>MNAIHSKSAFVYRQVKRALRSGRYAPGQRIDPATLAAEFNTSPTPVRFALYRLVGESLLVDHARDGLHVPLLTEVALRDLYDWMERLLLIACDIGAMPVARKTEQLELTSADDDLVTLTWQLFDAIALATARGNLHHAVKQANDRLAPIRWAIQGLLEHRFDELSELDRLWQAHDVSALRSALRNYHERRKQLVPCIVALLSERSDRLH</sequence>
<keyword evidence="3" id="KW-0804">Transcription</keyword>
<reference evidence="6" key="1">
    <citation type="journal article" date="2019" name="Int. J. Syst. Evol. Microbiol.">
        <title>The Global Catalogue of Microorganisms (GCM) 10K type strain sequencing project: providing services to taxonomists for standard genome sequencing and annotation.</title>
        <authorList>
            <consortium name="The Broad Institute Genomics Platform"/>
            <consortium name="The Broad Institute Genome Sequencing Center for Infectious Disease"/>
            <person name="Wu L."/>
            <person name="Ma J."/>
        </authorList>
    </citation>
    <scope>NUCLEOTIDE SEQUENCE [LARGE SCALE GENOMIC DNA]</scope>
    <source>
        <strain evidence="6">CGMCC 1.16619</strain>
    </source>
</reference>
<dbReference type="SUPFAM" id="SSF46785">
    <property type="entry name" value="Winged helix' DNA-binding domain"/>
    <property type="match status" value="1"/>
</dbReference>
<dbReference type="SMART" id="SM00345">
    <property type="entry name" value="HTH_GNTR"/>
    <property type="match status" value="1"/>
</dbReference>